<evidence type="ECO:0000313" key="8">
    <source>
        <dbReference type="Proteomes" id="UP000287101"/>
    </source>
</evidence>
<dbReference type="PANTHER" id="PTHR48075:SF1">
    <property type="entry name" value="LAMBDA-CRYSTALLIN HOMOLOG"/>
    <property type="match status" value="1"/>
</dbReference>
<dbReference type="Gene3D" id="3.40.50.720">
    <property type="entry name" value="NAD(P)-binding Rossmann-like Domain"/>
    <property type="match status" value="1"/>
</dbReference>
<dbReference type="OrthoDB" id="9771883at2"/>
<dbReference type="InterPro" id="IPR006108">
    <property type="entry name" value="3HC_DH_C"/>
</dbReference>
<evidence type="ECO:0000256" key="3">
    <source>
        <dbReference type="ARBA" id="ARBA00023002"/>
    </source>
</evidence>
<gene>
    <name evidence="7" type="ORF">CBF31_04265</name>
</gene>
<comment type="pathway">
    <text evidence="1">Lipid metabolism; butanoate metabolism.</text>
</comment>
<protein>
    <recommendedName>
        <fullName evidence="9">Hydroxylacyl-CoA dehydrogenase</fullName>
    </recommendedName>
</protein>
<sequence>MKVGIKMTINKVGVIGLGVIGLSWSALMLAKGVEVHVYDIREDHEEGTKQSISQMLKSLGVSFSKVSDQLVIEKSVEDMAAHVEFIQENGPENLAFKKDLYATIEKYGTNSLIIASSSSGIPAGQMNADMSHPERLIIGHPFNPPHMIPLVEVSPSAQTSQLVIDQTLAFYEQLGKSPVVIKKEIPGFVANRLQTAIFQECIALVRDDVVDVKELDTIIEKSLGIRWASGGPFLSFHLGGGPQGFEGFLKHLGPALNQGFKDISQVELTEELQEKLIEQVKIEYGMDLVELAEHRDIVQGKIIDACD</sequence>
<evidence type="ECO:0008006" key="9">
    <source>
        <dbReference type="Google" id="ProtNLM"/>
    </source>
</evidence>
<reference evidence="7 8" key="1">
    <citation type="submission" date="2017-05" db="EMBL/GenBank/DDBJ databases">
        <title>Vagococcus spp. assemblies.</title>
        <authorList>
            <person name="Gulvik C.A."/>
        </authorList>
    </citation>
    <scope>NUCLEOTIDE SEQUENCE [LARGE SCALE GENOMIC DNA]</scope>
    <source>
        <strain evidence="7 8">CCUG 41755</strain>
    </source>
</reference>
<dbReference type="PANTHER" id="PTHR48075">
    <property type="entry name" value="3-HYDROXYACYL-COA DEHYDROGENASE FAMILY PROTEIN"/>
    <property type="match status" value="1"/>
</dbReference>
<dbReference type="Pfam" id="PF00725">
    <property type="entry name" value="3HCDH"/>
    <property type="match status" value="1"/>
</dbReference>
<feature type="domain" description="3-hydroxyacyl-CoA dehydrogenase NAD binding" evidence="6">
    <location>
        <begin position="11"/>
        <end position="183"/>
    </location>
</feature>
<dbReference type="GO" id="GO:0006631">
    <property type="term" value="P:fatty acid metabolic process"/>
    <property type="evidence" value="ECO:0007669"/>
    <property type="project" value="InterPro"/>
</dbReference>
<dbReference type="AlphaFoldDB" id="A0A430ADD2"/>
<evidence type="ECO:0000313" key="7">
    <source>
        <dbReference type="EMBL" id="RSU05237.1"/>
    </source>
</evidence>
<evidence type="ECO:0000256" key="1">
    <source>
        <dbReference type="ARBA" id="ARBA00005086"/>
    </source>
</evidence>
<dbReference type="InterPro" id="IPR008927">
    <property type="entry name" value="6-PGluconate_DH-like_C_sf"/>
</dbReference>
<evidence type="ECO:0000256" key="4">
    <source>
        <dbReference type="SAM" id="Phobius"/>
    </source>
</evidence>
<dbReference type="GO" id="GO:0050104">
    <property type="term" value="F:L-gulonate 3-dehydrogenase activity"/>
    <property type="evidence" value="ECO:0007669"/>
    <property type="project" value="TreeGrafter"/>
</dbReference>
<dbReference type="Pfam" id="PF02737">
    <property type="entry name" value="3HCDH_N"/>
    <property type="match status" value="1"/>
</dbReference>
<feature type="transmembrane region" description="Helical" evidence="4">
    <location>
        <begin position="12"/>
        <end position="30"/>
    </location>
</feature>
<evidence type="ECO:0000259" key="5">
    <source>
        <dbReference type="Pfam" id="PF00725"/>
    </source>
</evidence>
<keyword evidence="4" id="KW-0472">Membrane</keyword>
<dbReference type="InterPro" id="IPR013328">
    <property type="entry name" value="6PGD_dom2"/>
</dbReference>
<keyword evidence="4" id="KW-1133">Transmembrane helix</keyword>
<proteinExistence type="inferred from homology"/>
<dbReference type="Proteomes" id="UP000287101">
    <property type="component" value="Unassembled WGS sequence"/>
</dbReference>
<evidence type="ECO:0000259" key="6">
    <source>
        <dbReference type="Pfam" id="PF02737"/>
    </source>
</evidence>
<dbReference type="Gene3D" id="1.10.1040.10">
    <property type="entry name" value="N-(1-d-carboxylethyl)-l-norvaline Dehydrogenase, domain 2"/>
    <property type="match status" value="1"/>
</dbReference>
<keyword evidence="4" id="KW-0812">Transmembrane</keyword>
<dbReference type="InterPro" id="IPR036291">
    <property type="entry name" value="NAD(P)-bd_dom_sf"/>
</dbReference>
<dbReference type="SUPFAM" id="SSF51735">
    <property type="entry name" value="NAD(P)-binding Rossmann-fold domains"/>
    <property type="match status" value="1"/>
</dbReference>
<evidence type="ECO:0000256" key="2">
    <source>
        <dbReference type="ARBA" id="ARBA00009463"/>
    </source>
</evidence>
<accession>A0A430ADD2</accession>
<name>A0A430ADD2_9ENTE</name>
<comment type="caution">
    <text evidence="7">The sequence shown here is derived from an EMBL/GenBank/DDBJ whole genome shotgun (WGS) entry which is preliminary data.</text>
</comment>
<organism evidence="7 8">
    <name type="scientific">Vagococcus fessus</name>
    <dbReference type="NCBI Taxonomy" id="120370"/>
    <lineage>
        <taxon>Bacteria</taxon>
        <taxon>Bacillati</taxon>
        <taxon>Bacillota</taxon>
        <taxon>Bacilli</taxon>
        <taxon>Lactobacillales</taxon>
        <taxon>Enterococcaceae</taxon>
        <taxon>Vagococcus</taxon>
    </lineage>
</organism>
<dbReference type="EMBL" id="NGJY01000001">
    <property type="protein sequence ID" value="RSU05237.1"/>
    <property type="molecule type" value="Genomic_DNA"/>
</dbReference>
<dbReference type="GO" id="GO:0070403">
    <property type="term" value="F:NAD+ binding"/>
    <property type="evidence" value="ECO:0007669"/>
    <property type="project" value="InterPro"/>
</dbReference>
<feature type="domain" description="3-hydroxyacyl-CoA dehydrogenase C-terminal" evidence="5">
    <location>
        <begin position="187"/>
        <end position="253"/>
    </location>
</feature>
<keyword evidence="3" id="KW-0560">Oxidoreductase</keyword>
<keyword evidence="8" id="KW-1185">Reference proteome</keyword>
<dbReference type="InterPro" id="IPR006176">
    <property type="entry name" value="3-OHacyl-CoA_DH_NAD-bd"/>
</dbReference>
<dbReference type="SUPFAM" id="SSF48179">
    <property type="entry name" value="6-phosphogluconate dehydrogenase C-terminal domain-like"/>
    <property type="match status" value="1"/>
</dbReference>
<comment type="similarity">
    <text evidence="2">Belongs to the 3-hydroxyacyl-CoA dehydrogenase family.</text>
</comment>